<reference evidence="14 15" key="1">
    <citation type="submission" date="2016-07" db="EMBL/GenBank/DDBJ databases">
        <title>Pervasive Adenine N6-methylation of Active Genes in Fungi.</title>
        <authorList>
            <consortium name="DOE Joint Genome Institute"/>
            <person name="Mondo S.J."/>
            <person name="Dannebaum R.O."/>
            <person name="Kuo R.C."/>
            <person name="Labutti K."/>
            <person name="Haridas S."/>
            <person name="Kuo A."/>
            <person name="Salamov A."/>
            <person name="Ahrendt S.R."/>
            <person name="Lipzen A."/>
            <person name="Sullivan W."/>
            <person name="Andreopoulos W.B."/>
            <person name="Clum A."/>
            <person name="Lindquist E."/>
            <person name="Daum C."/>
            <person name="Ramamoorthy G.K."/>
            <person name="Gryganskyi A."/>
            <person name="Culley D."/>
            <person name="Magnuson J.K."/>
            <person name="James T.Y."/>
            <person name="O'Malley M.A."/>
            <person name="Stajich J.E."/>
            <person name="Spatafora J.W."/>
            <person name="Visel A."/>
            <person name="Grigoriev I.V."/>
        </authorList>
    </citation>
    <scope>NUCLEOTIDE SEQUENCE [LARGE SCALE GENOMIC DNA]</scope>
    <source>
        <strain evidence="14 15">CBS 931.73</strain>
    </source>
</reference>
<gene>
    <name evidence="14" type="ORF">K493DRAFT_148514</name>
</gene>
<dbReference type="PANTHER" id="PTHR23235:SF120">
    <property type="entry name" value="KRUPPEL-LIKE FACTOR 15"/>
    <property type="match status" value="1"/>
</dbReference>
<evidence type="ECO:0000313" key="15">
    <source>
        <dbReference type="Proteomes" id="UP000193498"/>
    </source>
</evidence>
<dbReference type="Gene3D" id="3.30.160.60">
    <property type="entry name" value="Classic Zinc Finger"/>
    <property type="match status" value="2"/>
</dbReference>
<evidence type="ECO:0000256" key="9">
    <source>
        <dbReference type="ARBA" id="ARBA00023163"/>
    </source>
</evidence>
<dbReference type="SUPFAM" id="SSF57667">
    <property type="entry name" value="beta-beta-alpha zinc fingers"/>
    <property type="match status" value="1"/>
</dbReference>
<evidence type="ECO:0000256" key="11">
    <source>
        <dbReference type="PROSITE-ProRule" id="PRU00042"/>
    </source>
</evidence>
<dbReference type="Pfam" id="PF00096">
    <property type="entry name" value="zf-C2H2"/>
    <property type="match status" value="2"/>
</dbReference>
<dbReference type="PROSITE" id="PS50157">
    <property type="entry name" value="ZINC_FINGER_C2H2_2"/>
    <property type="match status" value="2"/>
</dbReference>
<dbReference type="GO" id="GO:0000978">
    <property type="term" value="F:RNA polymerase II cis-regulatory region sequence-specific DNA binding"/>
    <property type="evidence" value="ECO:0007669"/>
    <property type="project" value="TreeGrafter"/>
</dbReference>
<feature type="non-terminal residue" evidence="14">
    <location>
        <position position="1"/>
    </location>
</feature>
<evidence type="ECO:0000256" key="10">
    <source>
        <dbReference type="ARBA" id="ARBA00023242"/>
    </source>
</evidence>
<keyword evidence="4" id="KW-0677">Repeat</keyword>
<evidence type="ECO:0000256" key="4">
    <source>
        <dbReference type="ARBA" id="ARBA00022737"/>
    </source>
</evidence>
<comment type="caution">
    <text evidence="14">The sequence shown here is derived from an EMBL/GenBank/DDBJ whole genome shotgun (WGS) entry which is preliminary data.</text>
</comment>
<evidence type="ECO:0000256" key="8">
    <source>
        <dbReference type="ARBA" id="ARBA00023125"/>
    </source>
</evidence>
<comment type="function">
    <text evidence="1">May be involved in transcriptional regulation.</text>
</comment>
<evidence type="ECO:0000256" key="1">
    <source>
        <dbReference type="ARBA" id="ARBA00003767"/>
    </source>
</evidence>
<dbReference type="SMART" id="SM00355">
    <property type="entry name" value="ZnF_C2H2"/>
    <property type="match status" value="2"/>
</dbReference>
<keyword evidence="7" id="KW-0805">Transcription regulation</keyword>
<dbReference type="FunFam" id="3.30.160.60:FF:000072">
    <property type="entry name" value="zinc finger protein 143 isoform X1"/>
    <property type="match status" value="1"/>
</dbReference>
<evidence type="ECO:0000313" key="14">
    <source>
        <dbReference type="EMBL" id="ORX78268.1"/>
    </source>
</evidence>
<dbReference type="STRING" id="1314790.A0A1Y1WY62"/>
<dbReference type="PANTHER" id="PTHR23235">
    <property type="entry name" value="KRUEPPEL-LIKE TRANSCRIPTION FACTOR"/>
    <property type="match status" value="1"/>
</dbReference>
<evidence type="ECO:0000256" key="2">
    <source>
        <dbReference type="ARBA" id="ARBA00004123"/>
    </source>
</evidence>
<evidence type="ECO:0000259" key="13">
    <source>
        <dbReference type="PROSITE" id="PS50808"/>
    </source>
</evidence>
<dbReference type="PROSITE" id="PS00028">
    <property type="entry name" value="ZINC_FINGER_C2H2_1"/>
    <property type="match status" value="2"/>
</dbReference>
<dbReference type="FunFam" id="3.30.160.60:FF:000097">
    <property type="entry name" value="Zinc finger protein"/>
    <property type="match status" value="1"/>
</dbReference>
<dbReference type="PROSITE" id="PS50808">
    <property type="entry name" value="ZF_BED"/>
    <property type="match status" value="1"/>
</dbReference>
<dbReference type="GO" id="GO:0008270">
    <property type="term" value="F:zinc ion binding"/>
    <property type="evidence" value="ECO:0007669"/>
    <property type="project" value="UniProtKB-KW"/>
</dbReference>
<comment type="subcellular location">
    <subcellularLocation>
        <location evidence="2">Nucleus</location>
    </subcellularLocation>
</comment>
<dbReference type="InterPro" id="IPR036236">
    <property type="entry name" value="Znf_C2H2_sf"/>
</dbReference>
<feature type="domain" description="BED-type" evidence="13">
    <location>
        <begin position="1"/>
        <end position="50"/>
    </location>
</feature>
<keyword evidence="10" id="KW-0539">Nucleus</keyword>
<dbReference type="GO" id="GO:0005634">
    <property type="term" value="C:nucleus"/>
    <property type="evidence" value="ECO:0007669"/>
    <property type="project" value="UniProtKB-SubCell"/>
</dbReference>
<feature type="non-terminal residue" evidence="14">
    <location>
        <position position="50"/>
    </location>
</feature>
<feature type="domain" description="C2H2-type" evidence="12">
    <location>
        <begin position="27"/>
        <end position="50"/>
    </location>
</feature>
<sequence>CTYCQRPFKRKHDLQRHVRLHTGEKPFRCNQCSLSFSRTDTLRRHLRQSH</sequence>
<evidence type="ECO:0000259" key="12">
    <source>
        <dbReference type="PROSITE" id="PS50157"/>
    </source>
</evidence>
<feature type="domain" description="C2H2-type" evidence="12">
    <location>
        <begin position="1"/>
        <end position="26"/>
    </location>
</feature>
<dbReference type="Proteomes" id="UP000193498">
    <property type="component" value="Unassembled WGS sequence"/>
</dbReference>
<dbReference type="InterPro" id="IPR013087">
    <property type="entry name" value="Znf_C2H2_type"/>
</dbReference>
<dbReference type="OrthoDB" id="4748970at2759"/>
<name>A0A1Y1WY62_9FUNG</name>
<organism evidence="14 15">
    <name type="scientific">Basidiobolus meristosporus CBS 931.73</name>
    <dbReference type="NCBI Taxonomy" id="1314790"/>
    <lineage>
        <taxon>Eukaryota</taxon>
        <taxon>Fungi</taxon>
        <taxon>Fungi incertae sedis</taxon>
        <taxon>Zoopagomycota</taxon>
        <taxon>Entomophthoromycotina</taxon>
        <taxon>Basidiobolomycetes</taxon>
        <taxon>Basidiobolales</taxon>
        <taxon>Basidiobolaceae</taxon>
        <taxon>Basidiobolus</taxon>
    </lineage>
</organism>
<dbReference type="InParanoid" id="A0A1Y1WY62"/>
<dbReference type="AlphaFoldDB" id="A0A1Y1WY62"/>
<keyword evidence="3" id="KW-0479">Metal-binding</keyword>
<keyword evidence="15" id="KW-1185">Reference proteome</keyword>
<evidence type="ECO:0000256" key="5">
    <source>
        <dbReference type="ARBA" id="ARBA00022771"/>
    </source>
</evidence>
<keyword evidence="6" id="KW-0862">Zinc</keyword>
<dbReference type="GO" id="GO:0000981">
    <property type="term" value="F:DNA-binding transcription factor activity, RNA polymerase II-specific"/>
    <property type="evidence" value="ECO:0007669"/>
    <property type="project" value="UniProtKB-ARBA"/>
</dbReference>
<keyword evidence="8" id="KW-0238">DNA-binding</keyword>
<evidence type="ECO:0000256" key="3">
    <source>
        <dbReference type="ARBA" id="ARBA00022723"/>
    </source>
</evidence>
<dbReference type="InterPro" id="IPR003656">
    <property type="entry name" value="Znf_BED"/>
</dbReference>
<evidence type="ECO:0000256" key="6">
    <source>
        <dbReference type="ARBA" id="ARBA00022833"/>
    </source>
</evidence>
<evidence type="ECO:0000256" key="7">
    <source>
        <dbReference type="ARBA" id="ARBA00023015"/>
    </source>
</evidence>
<dbReference type="EMBL" id="MCFE01000836">
    <property type="protein sequence ID" value="ORX78268.1"/>
    <property type="molecule type" value="Genomic_DNA"/>
</dbReference>
<protein>
    <submittedName>
        <fullName evidence="14">Uncharacterized protein</fullName>
    </submittedName>
</protein>
<keyword evidence="5 11" id="KW-0863">Zinc-finger</keyword>
<proteinExistence type="predicted"/>
<accession>A0A1Y1WY62</accession>
<keyword evidence="9" id="KW-0804">Transcription</keyword>